<accession>G6YH82</accession>
<sequence>MTWNYSDKVQEHFFSRRNVGLETVNARSVVSTIACGAAFASSSALTQPIIGKTVDVGMIRRAVRINGLATIEQVTHHTNAARGSLSCCEAIEHVLVGVHEAIAADGHSAADEAYMASARGVPVLKDKTWSKLISGPPIASGRMQRTSAPGTIQFVARPELLAAKSRPWSKFGLSKSLSRAGVLTCGLTAAAANLSCRRRPSLLRQTVGRLSRLPVWAHHHQRHAPEAQ</sequence>
<reference evidence="1 2" key="1">
    <citation type="journal article" date="2012" name="J. Bacteriol.">
        <title>Draft Genome Sequence of Plant Growth-Promoting Rhizobium Mesorhizobium amorphae, Isolated from Zinc-Lead Mine Tailings.</title>
        <authorList>
            <person name="Hao X."/>
            <person name="Lin Y."/>
            <person name="Johnstone L."/>
            <person name="Baltrus D.A."/>
            <person name="Miller S.J."/>
            <person name="Wei G."/>
            <person name="Rensing C."/>
        </authorList>
    </citation>
    <scope>NUCLEOTIDE SEQUENCE [LARGE SCALE GENOMIC DNA]</scope>
    <source>
        <strain evidence="1 2">CCNWGS0123</strain>
    </source>
</reference>
<dbReference type="Proteomes" id="UP000002949">
    <property type="component" value="Unassembled WGS sequence"/>
</dbReference>
<evidence type="ECO:0000313" key="1">
    <source>
        <dbReference type="EMBL" id="EHH07839.1"/>
    </source>
</evidence>
<protein>
    <submittedName>
        <fullName evidence="1">Nitrogen-fixing NifU-like protein</fullName>
    </submittedName>
</protein>
<dbReference type="OrthoDB" id="9808097at2"/>
<proteinExistence type="predicted"/>
<gene>
    <name evidence="1" type="ORF">MEA186_26736</name>
</gene>
<evidence type="ECO:0000313" key="2">
    <source>
        <dbReference type="Proteomes" id="UP000002949"/>
    </source>
</evidence>
<dbReference type="SUPFAM" id="SSF82649">
    <property type="entry name" value="SufE/NifU"/>
    <property type="match status" value="1"/>
</dbReference>
<dbReference type="EMBL" id="AGSN01000184">
    <property type="protein sequence ID" value="EHH07839.1"/>
    <property type="molecule type" value="Genomic_DNA"/>
</dbReference>
<dbReference type="AlphaFoldDB" id="G6YH82"/>
<dbReference type="RefSeq" id="WP_006205099.1">
    <property type="nucleotide sequence ID" value="NZ_AGSN01000184.1"/>
</dbReference>
<keyword evidence="2" id="KW-1185">Reference proteome</keyword>
<organism evidence="1 2">
    <name type="scientific">Mesorhizobium amorphae CCNWGS0123</name>
    <dbReference type="NCBI Taxonomy" id="1082933"/>
    <lineage>
        <taxon>Bacteria</taxon>
        <taxon>Pseudomonadati</taxon>
        <taxon>Pseudomonadota</taxon>
        <taxon>Alphaproteobacteria</taxon>
        <taxon>Hyphomicrobiales</taxon>
        <taxon>Phyllobacteriaceae</taxon>
        <taxon>Mesorhizobium</taxon>
    </lineage>
</organism>
<name>G6YH82_9HYPH</name>